<accession>A0ABR9J0D6</accession>
<feature type="domain" description="TfuA-like core" evidence="1">
    <location>
        <begin position="47"/>
        <end position="166"/>
    </location>
</feature>
<evidence type="ECO:0000259" key="1">
    <source>
        <dbReference type="Pfam" id="PF07812"/>
    </source>
</evidence>
<name>A0ABR9J0D6_RHIVS</name>
<dbReference type="Proteomes" id="UP000620262">
    <property type="component" value="Unassembled WGS sequence"/>
</dbReference>
<dbReference type="InterPro" id="IPR012924">
    <property type="entry name" value="TfuA_core"/>
</dbReference>
<evidence type="ECO:0000313" key="3">
    <source>
        <dbReference type="Proteomes" id="UP000620262"/>
    </source>
</evidence>
<reference evidence="2 3" key="1">
    <citation type="submission" date="2020-10" db="EMBL/GenBank/DDBJ databases">
        <title>Sequencing the genomes of 1000 actinobacteria strains.</title>
        <authorList>
            <person name="Klenk H.-P."/>
        </authorList>
    </citation>
    <scope>NUCLEOTIDE SEQUENCE [LARGE SCALE GENOMIC DNA]</scope>
    <source>
        <strain evidence="2 3">DSM 7307</strain>
    </source>
</reference>
<gene>
    <name evidence="2" type="ORF">H4W29_006176</name>
</gene>
<comment type="caution">
    <text evidence="2">The sequence shown here is derived from an EMBL/GenBank/DDBJ whole genome shotgun (WGS) entry which is preliminary data.</text>
</comment>
<dbReference type="Pfam" id="PF07812">
    <property type="entry name" value="TfuA"/>
    <property type="match status" value="1"/>
</dbReference>
<sequence>MKIVFIGPSLPEAASHAATDIVLQPPAVQGDVLRAVEAGANIIGLVDGGFENTAPVWHKEILFALSLNVTVLGAASMGALRAAECQAFGMIGVGRIFNDYVSGTVVDDADVALLHEPMELGGRPLTVPMVNVRSTLDEMERLQLFDRAFRLVLEQTAANLFFKKRSWAIIVRACAAIPASQKQHWLTMLKTHAIDQKRIDALALLEAVRDADDQRVPINRHWEFRKTTLWSEQLARSKA</sequence>
<dbReference type="RefSeq" id="WP_192732452.1">
    <property type="nucleotide sequence ID" value="NZ_BAAAVL010000004.1"/>
</dbReference>
<proteinExistence type="predicted"/>
<dbReference type="EMBL" id="JADBEC010000002">
    <property type="protein sequence ID" value="MBE1508931.1"/>
    <property type="molecule type" value="Genomic_DNA"/>
</dbReference>
<evidence type="ECO:0000313" key="2">
    <source>
        <dbReference type="EMBL" id="MBE1508931.1"/>
    </source>
</evidence>
<protein>
    <recommendedName>
        <fullName evidence="1">TfuA-like core domain-containing protein</fullName>
    </recommendedName>
</protein>
<keyword evidence="3" id="KW-1185">Reference proteome</keyword>
<organism evidence="2 3">
    <name type="scientific">Rhizobium viscosum</name>
    <name type="common">Arthrobacter viscosus</name>
    <dbReference type="NCBI Taxonomy" id="1673"/>
    <lineage>
        <taxon>Bacteria</taxon>
        <taxon>Pseudomonadati</taxon>
        <taxon>Pseudomonadota</taxon>
        <taxon>Alphaproteobacteria</taxon>
        <taxon>Hyphomicrobiales</taxon>
        <taxon>Rhizobiaceae</taxon>
        <taxon>Rhizobium/Agrobacterium group</taxon>
        <taxon>Rhizobium</taxon>
    </lineage>
</organism>